<evidence type="ECO:0000313" key="8">
    <source>
        <dbReference type="Proteomes" id="UP000281084"/>
    </source>
</evidence>
<feature type="modified residue" description="N6-(pyridoxal phosphate)lysine" evidence="5">
    <location>
        <position position="37"/>
    </location>
</feature>
<evidence type="ECO:0000256" key="4">
    <source>
        <dbReference type="PIRSR" id="PIRSR006278-1"/>
    </source>
</evidence>
<sequence length="296" mass="33014">MFEAIAHTIQDQMLNLHGVQVSLRRLDLVHPQISGNKFFKLKYNFLEAQQQGYRKILTFGGAYSNHIAATSYAAQQFGFQSIGIIRGEELKTKALNPTLASATQFGMQLHFVSREDYRRKQNPDYLAQLQQQFPDCYIIPEGGTNALAIRGCKEILKPSDQQFDLICCAVGTGGTITGLIEASLPQQQILGFSALKGLFLNDDVAQLTHKRNWKIIDTYCCGGYAKTTPELLQFMQDFEAMHDIPLEQVYTAKMMLGIEHMILQGEISPEQRVLALHTGGLQGKIKTDLGKTSVAP</sequence>
<dbReference type="PANTHER" id="PTHR43780:SF2">
    <property type="entry name" value="1-AMINOCYCLOPROPANE-1-CARBOXYLATE DEAMINASE-RELATED"/>
    <property type="match status" value="1"/>
</dbReference>
<dbReference type="Pfam" id="PF00291">
    <property type="entry name" value="PALP"/>
    <property type="match status" value="1"/>
</dbReference>
<evidence type="ECO:0000256" key="2">
    <source>
        <dbReference type="ARBA" id="ARBA00008639"/>
    </source>
</evidence>
<dbReference type="SUPFAM" id="SSF53686">
    <property type="entry name" value="Tryptophan synthase beta subunit-like PLP-dependent enzymes"/>
    <property type="match status" value="1"/>
</dbReference>
<gene>
    <name evidence="7" type="ORF">D7V64_13405</name>
</gene>
<dbReference type="Proteomes" id="UP000281084">
    <property type="component" value="Unassembled WGS sequence"/>
</dbReference>
<evidence type="ECO:0000256" key="3">
    <source>
        <dbReference type="ARBA" id="ARBA00022898"/>
    </source>
</evidence>
<dbReference type="Gene3D" id="3.40.50.1100">
    <property type="match status" value="2"/>
</dbReference>
<dbReference type="InterPro" id="IPR036052">
    <property type="entry name" value="TrpB-like_PALP_sf"/>
</dbReference>
<dbReference type="RefSeq" id="WP_120368019.1">
    <property type="nucleotide sequence ID" value="NZ_RAXZ01000022.1"/>
</dbReference>
<evidence type="ECO:0000256" key="1">
    <source>
        <dbReference type="ARBA" id="ARBA00001933"/>
    </source>
</evidence>
<feature type="domain" description="Tryptophan synthase beta chain-like PALP" evidence="6">
    <location>
        <begin position="18"/>
        <end position="279"/>
    </location>
</feature>
<evidence type="ECO:0000256" key="5">
    <source>
        <dbReference type="PIRSR" id="PIRSR006278-2"/>
    </source>
</evidence>
<dbReference type="InterPro" id="IPR027278">
    <property type="entry name" value="ACCD_DCysDesulf"/>
</dbReference>
<comment type="similarity">
    <text evidence="2">Belongs to the ACC deaminase/D-cysteine desulfhydrase family.</text>
</comment>
<dbReference type="AlphaFoldDB" id="A0A3A8G3J4"/>
<keyword evidence="3 5" id="KW-0663">Pyridoxal phosphate</keyword>
<dbReference type="GO" id="GO:0019148">
    <property type="term" value="F:D-cysteine desulfhydrase activity"/>
    <property type="evidence" value="ECO:0007669"/>
    <property type="project" value="TreeGrafter"/>
</dbReference>
<organism evidence="7 8">
    <name type="scientific">Acinetobacter cumulans</name>
    <dbReference type="NCBI Taxonomy" id="2136182"/>
    <lineage>
        <taxon>Bacteria</taxon>
        <taxon>Pseudomonadati</taxon>
        <taxon>Pseudomonadota</taxon>
        <taxon>Gammaproteobacteria</taxon>
        <taxon>Moraxellales</taxon>
        <taxon>Moraxellaceae</taxon>
        <taxon>Acinetobacter</taxon>
    </lineage>
</organism>
<comment type="caution">
    <text evidence="7">The sequence shown here is derived from an EMBL/GenBank/DDBJ whole genome shotgun (WGS) entry which is preliminary data.</text>
</comment>
<dbReference type="PIRSF" id="PIRSF006278">
    <property type="entry name" value="ACCD_DCysDesulf"/>
    <property type="match status" value="1"/>
</dbReference>
<reference evidence="7 8" key="1">
    <citation type="submission" date="2018-09" db="EMBL/GenBank/DDBJ databases">
        <title>The draft genome of Acinetobacter spp. strains.</title>
        <authorList>
            <person name="Qin J."/>
            <person name="Feng Y."/>
            <person name="Zong Z."/>
        </authorList>
    </citation>
    <scope>NUCLEOTIDE SEQUENCE [LARGE SCALE GENOMIC DNA]</scope>
    <source>
        <strain evidence="7 8">WCHAc060002</strain>
    </source>
</reference>
<evidence type="ECO:0000259" key="6">
    <source>
        <dbReference type="Pfam" id="PF00291"/>
    </source>
</evidence>
<accession>A0A3A8G3J4</accession>
<protein>
    <submittedName>
        <fullName evidence="7">1-aminocyclopropane-1-carboxylate deaminase/D-cysteine desulfhydrase</fullName>
    </submittedName>
</protein>
<name>A0A3A8G3J4_9GAMM</name>
<dbReference type="EMBL" id="RAXZ01000022">
    <property type="protein sequence ID" value="RKG49830.1"/>
    <property type="molecule type" value="Genomic_DNA"/>
</dbReference>
<comment type="cofactor">
    <cofactor evidence="1">
        <name>pyridoxal 5'-phosphate</name>
        <dbReference type="ChEBI" id="CHEBI:597326"/>
    </cofactor>
</comment>
<feature type="active site" description="Nucleophile" evidence="4">
    <location>
        <position position="64"/>
    </location>
</feature>
<dbReference type="PANTHER" id="PTHR43780">
    <property type="entry name" value="1-AMINOCYCLOPROPANE-1-CARBOXYLATE DEAMINASE-RELATED"/>
    <property type="match status" value="1"/>
</dbReference>
<evidence type="ECO:0000313" key="7">
    <source>
        <dbReference type="EMBL" id="RKG49830.1"/>
    </source>
</evidence>
<proteinExistence type="inferred from homology"/>
<dbReference type="InterPro" id="IPR001926">
    <property type="entry name" value="TrpB-like_PALP"/>
</dbReference>